<gene>
    <name evidence="1" type="ORF">AVDCRST_MAG26-4066</name>
</gene>
<feature type="non-terminal residue" evidence="1">
    <location>
        <position position="1"/>
    </location>
</feature>
<feature type="non-terminal residue" evidence="1">
    <location>
        <position position="43"/>
    </location>
</feature>
<dbReference type="EMBL" id="CADCTK010000951">
    <property type="protein sequence ID" value="CAA9290685.1"/>
    <property type="molecule type" value="Genomic_DNA"/>
</dbReference>
<proteinExistence type="predicted"/>
<organism evidence="1">
    <name type="scientific">uncultured Chloroflexia bacterium</name>
    <dbReference type="NCBI Taxonomy" id="1672391"/>
    <lineage>
        <taxon>Bacteria</taxon>
        <taxon>Bacillati</taxon>
        <taxon>Chloroflexota</taxon>
        <taxon>Chloroflexia</taxon>
        <taxon>environmental samples</taxon>
    </lineage>
</organism>
<accession>A0A6J4JY91</accession>
<dbReference type="AlphaFoldDB" id="A0A6J4JY91"/>
<sequence length="43" mass="4896">WIASSSNDVLYRHLRHLSRPRGTDTMAGLCRRAAGRCARLRTL</sequence>
<protein>
    <submittedName>
        <fullName evidence="1">Uncharacterized protein</fullName>
    </submittedName>
</protein>
<evidence type="ECO:0000313" key="1">
    <source>
        <dbReference type="EMBL" id="CAA9290685.1"/>
    </source>
</evidence>
<reference evidence="1" key="1">
    <citation type="submission" date="2020-02" db="EMBL/GenBank/DDBJ databases">
        <authorList>
            <person name="Meier V. D."/>
        </authorList>
    </citation>
    <scope>NUCLEOTIDE SEQUENCE</scope>
    <source>
        <strain evidence="1">AVDCRST_MAG26</strain>
    </source>
</reference>
<name>A0A6J4JY91_9CHLR</name>